<dbReference type="PROSITE" id="PS00758">
    <property type="entry name" value="ARGE_DAPE_CPG2_1"/>
    <property type="match status" value="1"/>
</dbReference>
<accession>A0A0J6WTQ6</accession>
<comment type="cofactor">
    <cofactor evidence="1">
        <name>Zn(2+)</name>
        <dbReference type="ChEBI" id="CHEBI:29105"/>
    </cofactor>
</comment>
<keyword evidence="4" id="KW-0862">Zinc</keyword>
<name>A0A0J6WTQ6_9FIRM</name>
<dbReference type="RefSeq" id="WP_048515273.1">
    <property type="nucleotide sequence ID" value="NZ_FUXD01000013.1"/>
</dbReference>
<keyword evidence="8" id="KW-1185">Reference proteome</keyword>
<comment type="caution">
    <text evidence="7">The sequence shown here is derived from an EMBL/GenBank/DDBJ whole genome shotgun (WGS) entry which is preliminary data.</text>
</comment>
<dbReference type="OrthoDB" id="9783294at2"/>
<dbReference type="SUPFAM" id="SSF55031">
    <property type="entry name" value="Bacterial exopeptidase dimerisation domain"/>
    <property type="match status" value="1"/>
</dbReference>
<dbReference type="InterPro" id="IPR002933">
    <property type="entry name" value="Peptidase_M20"/>
</dbReference>
<sequence>MNKELVDQVKEYVAAHREEILKKYEEFINLKDFWRDAEDVTIVAQWLKKEFDAEGFQCELIDVGPKAGKLVMGTLGTDRPGQAILFSGHMDTALASDLYSENPFRIEEGKAYGPGVLDMKGGILISLYVVKALNAIQYQERPLKVLFAPDEEGLHSYTQVADFIQQNSAGCLFALNMETGLVNNYLAVGRKGRLGIDVFVEGKSAHAGADFLAGISSIEEMAHKVLHFQALTDLEKDTTVNTGVIQGGTIPNAVPAKCMCSLDIRFKTMDELTRVRTAVKEICEKNYVAGTTCTFQELNLFTPFETHDEIMALFEFMEKTAKRYDLPETAPAQVGGCSDATYIQLAGTPVLCSCGVRGEWNHTLREYAIIESLYERICWYSAAVIDAAEFKF</sequence>
<dbReference type="InterPro" id="IPR001261">
    <property type="entry name" value="ArgE/DapE_CS"/>
</dbReference>
<evidence type="ECO:0000256" key="5">
    <source>
        <dbReference type="PIRSR" id="PIRSR037238-1"/>
    </source>
</evidence>
<dbReference type="PANTHER" id="PTHR43808">
    <property type="entry name" value="ACETYLORNITHINE DEACETYLASE"/>
    <property type="match status" value="1"/>
</dbReference>
<evidence type="ECO:0000313" key="7">
    <source>
        <dbReference type="EMBL" id="KMO85533.1"/>
    </source>
</evidence>
<dbReference type="InterPro" id="IPR036264">
    <property type="entry name" value="Bact_exopeptidase_dim_dom"/>
</dbReference>
<dbReference type="InterPro" id="IPR011650">
    <property type="entry name" value="Peptidase_M20_dimer"/>
</dbReference>
<evidence type="ECO:0000256" key="3">
    <source>
        <dbReference type="ARBA" id="ARBA00022801"/>
    </source>
</evidence>
<evidence type="ECO:0000259" key="6">
    <source>
        <dbReference type="Pfam" id="PF07687"/>
    </source>
</evidence>
<keyword evidence="2" id="KW-0479">Metal-binding</keyword>
<dbReference type="GO" id="GO:0046872">
    <property type="term" value="F:metal ion binding"/>
    <property type="evidence" value="ECO:0007669"/>
    <property type="project" value="UniProtKB-KW"/>
</dbReference>
<dbReference type="SUPFAM" id="SSF53187">
    <property type="entry name" value="Zn-dependent exopeptidases"/>
    <property type="match status" value="1"/>
</dbReference>
<protein>
    <recommendedName>
        <fullName evidence="6">Peptidase M20 dimerisation domain-containing protein</fullName>
    </recommendedName>
</protein>
<dbReference type="Pfam" id="PF07687">
    <property type="entry name" value="M20_dimer"/>
    <property type="match status" value="1"/>
</dbReference>
<dbReference type="FunCoup" id="A0A0J6WTQ6">
    <property type="interactions" value="9"/>
</dbReference>
<dbReference type="AlphaFoldDB" id="A0A0J6WTQ6"/>
<evidence type="ECO:0000256" key="1">
    <source>
        <dbReference type="ARBA" id="ARBA00001947"/>
    </source>
</evidence>
<dbReference type="PANTHER" id="PTHR43808:SF9">
    <property type="entry name" value="BLL0789 PROTEIN"/>
    <property type="match status" value="1"/>
</dbReference>
<dbReference type="Proteomes" id="UP000036503">
    <property type="component" value="Unassembled WGS sequence"/>
</dbReference>
<dbReference type="PATRIC" id="fig|1122219.3.peg.2689"/>
<gene>
    <name evidence="7" type="ORF">AB840_12980</name>
</gene>
<dbReference type="InterPro" id="IPR050072">
    <property type="entry name" value="Peptidase_M20A"/>
</dbReference>
<evidence type="ECO:0000256" key="4">
    <source>
        <dbReference type="ARBA" id="ARBA00022833"/>
    </source>
</evidence>
<dbReference type="Pfam" id="PF01546">
    <property type="entry name" value="Peptidase_M20"/>
    <property type="match status" value="1"/>
</dbReference>
<dbReference type="InterPro" id="IPR017150">
    <property type="entry name" value="Pept_M20_glutamate_carboxypep"/>
</dbReference>
<dbReference type="STRING" id="39029.BSR42_10385"/>
<proteinExistence type="predicted"/>
<organism evidence="7 8">
    <name type="scientific">Megasphaera cerevisiae DSM 20462</name>
    <dbReference type="NCBI Taxonomy" id="1122219"/>
    <lineage>
        <taxon>Bacteria</taxon>
        <taxon>Bacillati</taxon>
        <taxon>Bacillota</taxon>
        <taxon>Negativicutes</taxon>
        <taxon>Veillonellales</taxon>
        <taxon>Veillonellaceae</taxon>
        <taxon>Megasphaera</taxon>
    </lineage>
</organism>
<dbReference type="EMBL" id="LEKT01000058">
    <property type="protein sequence ID" value="KMO85533.1"/>
    <property type="molecule type" value="Genomic_DNA"/>
</dbReference>
<keyword evidence="3" id="KW-0378">Hydrolase</keyword>
<dbReference type="GO" id="GO:0016787">
    <property type="term" value="F:hydrolase activity"/>
    <property type="evidence" value="ECO:0007669"/>
    <property type="project" value="UniProtKB-KW"/>
</dbReference>
<feature type="active site" description="Proton acceptor" evidence="5">
    <location>
        <position position="151"/>
    </location>
</feature>
<feature type="domain" description="Peptidase M20 dimerisation" evidence="6">
    <location>
        <begin position="188"/>
        <end position="290"/>
    </location>
</feature>
<dbReference type="InParanoid" id="A0A0J6WTQ6"/>
<reference evidence="7 8" key="1">
    <citation type="submission" date="2015-06" db="EMBL/GenBank/DDBJ databases">
        <title>Draft genome sequence of beer spoilage bacterium Megasphaera cerevisiae type strain 20462.</title>
        <authorList>
            <person name="Kutumbaka K."/>
            <person name="Pasmowitz J."/>
            <person name="Mategko J."/>
            <person name="Reyes D."/>
            <person name="Friedrich A."/>
            <person name="Han S."/>
            <person name="Martens-Habbena W."/>
            <person name="Neal-McKinney J."/>
            <person name="Janagama H.K."/>
            <person name="Nadala C."/>
            <person name="Samadpour M."/>
        </authorList>
    </citation>
    <scope>NUCLEOTIDE SEQUENCE [LARGE SCALE GENOMIC DNA]</scope>
    <source>
        <strain evidence="7 8">DSM 20462</strain>
    </source>
</reference>
<feature type="active site" evidence="5">
    <location>
        <position position="91"/>
    </location>
</feature>
<evidence type="ECO:0000313" key="8">
    <source>
        <dbReference type="Proteomes" id="UP000036503"/>
    </source>
</evidence>
<dbReference type="Gene3D" id="3.30.70.360">
    <property type="match status" value="1"/>
</dbReference>
<evidence type="ECO:0000256" key="2">
    <source>
        <dbReference type="ARBA" id="ARBA00022723"/>
    </source>
</evidence>
<dbReference type="PIRSF" id="PIRSF037238">
    <property type="entry name" value="Carboxypeptidase_G2"/>
    <property type="match status" value="1"/>
</dbReference>
<dbReference type="Gene3D" id="3.40.630.10">
    <property type="entry name" value="Zn peptidases"/>
    <property type="match status" value="1"/>
</dbReference>